<dbReference type="GO" id="GO:0016987">
    <property type="term" value="F:sigma factor activity"/>
    <property type="evidence" value="ECO:0007669"/>
    <property type="project" value="UniProtKB-KW"/>
</dbReference>
<dbReference type="InterPro" id="IPR013324">
    <property type="entry name" value="RNA_pol_sigma_r3/r4-like"/>
</dbReference>
<feature type="compositionally biased region" description="Basic and acidic residues" evidence="5">
    <location>
        <begin position="172"/>
        <end position="186"/>
    </location>
</feature>
<feature type="region of interest" description="Disordered" evidence="5">
    <location>
        <begin position="172"/>
        <end position="193"/>
    </location>
</feature>
<dbReference type="InterPro" id="IPR039425">
    <property type="entry name" value="RNA_pol_sigma-70-like"/>
</dbReference>
<dbReference type="InterPro" id="IPR007627">
    <property type="entry name" value="RNA_pol_sigma70_r2"/>
</dbReference>
<dbReference type="SUPFAM" id="SSF88659">
    <property type="entry name" value="Sigma3 and sigma4 domains of RNA polymerase sigma factors"/>
    <property type="match status" value="1"/>
</dbReference>
<evidence type="ECO:0000256" key="2">
    <source>
        <dbReference type="ARBA" id="ARBA00023015"/>
    </source>
</evidence>
<dbReference type="InterPro" id="IPR014284">
    <property type="entry name" value="RNA_pol_sigma-70_dom"/>
</dbReference>
<name>A0A7W6NXS5_9SPHN</name>
<accession>A0A7W6NXS5</accession>
<comment type="similarity">
    <text evidence="1">Belongs to the sigma-70 factor family. ECF subfamily.</text>
</comment>
<keyword evidence="2" id="KW-0805">Transcription regulation</keyword>
<dbReference type="InterPro" id="IPR013249">
    <property type="entry name" value="RNA_pol_sigma70_r4_t2"/>
</dbReference>
<dbReference type="Proteomes" id="UP000557392">
    <property type="component" value="Unassembled WGS sequence"/>
</dbReference>
<feature type="domain" description="RNA polymerase sigma factor 70 region 4 type 2" evidence="7">
    <location>
        <begin position="113"/>
        <end position="160"/>
    </location>
</feature>
<protein>
    <submittedName>
        <fullName evidence="8">RNA polymerase sigma-70 factor (ECF subfamily)</fullName>
    </submittedName>
</protein>
<evidence type="ECO:0000259" key="6">
    <source>
        <dbReference type="Pfam" id="PF04542"/>
    </source>
</evidence>
<dbReference type="RefSeq" id="WP_183999760.1">
    <property type="nucleotide sequence ID" value="NZ_JACIEH010000003.1"/>
</dbReference>
<keyword evidence="9" id="KW-1185">Reference proteome</keyword>
<dbReference type="Pfam" id="PF08281">
    <property type="entry name" value="Sigma70_r4_2"/>
    <property type="match status" value="1"/>
</dbReference>
<proteinExistence type="inferred from homology"/>
<dbReference type="Gene3D" id="1.10.10.10">
    <property type="entry name" value="Winged helix-like DNA-binding domain superfamily/Winged helix DNA-binding domain"/>
    <property type="match status" value="1"/>
</dbReference>
<dbReference type="Pfam" id="PF04542">
    <property type="entry name" value="Sigma70_r2"/>
    <property type="match status" value="1"/>
</dbReference>
<dbReference type="GO" id="GO:0006352">
    <property type="term" value="P:DNA-templated transcription initiation"/>
    <property type="evidence" value="ECO:0007669"/>
    <property type="project" value="InterPro"/>
</dbReference>
<dbReference type="Gene3D" id="1.10.1740.10">
    <property type="match status" value="1"/>
</dbReference>
<feature type="domain" description="RNA polymerase sigma-70 region 2" evidence="6">
    <location>
        <begin position="19"/>
        <end position="79"/>
    </location>
</feature>
<gene>
    <name evidence="8" type="ORF">GGR46_004046</name>
</gene>
<dbReference type="PANTHER" id="PTHR43133:SF46">
    <property type="entry name" value="RNA POLYMERASE SIGMA-70 FACTOR ECF SUBFAMILY"/>
    <property type="match status" value="1"/>
</dbReference>
<dbReference type="GO" id="GO:0003677">
    <property type="term" value="F:DNA binding"/>
    <property type="evidence" value="ECO:0007669"/>
    <property type="project" value="InterPro"/>
</dbReference>
<evidence type="ECO:0000256" key="3">
    <source>
        <dbReference type="ARBA" id="ARBA00023082"/>
    </source>
</evidence>
<evidence type="ECO:0000313" key="8">
    <source>
        <dbReference type="EMBL" id="MBB4100474.1"/>
    </source>
</evidence>
<evidence type="ECO:0000256" key="4">
    <source>
        <dbReference type="ARBA" id="ARBA00023163"/>
    </source>
</evidence>
<dbReference type="NCBIfam" id="TIGR02937">
    <property type="entry name" value="sigma70-ECF"/>
    <property type="match status" value="1"/>
</dbReference>
<evidence type="ECO:0000256" key="1">
    <source>
        <dbReference type="ARBA" id="ARBA00010641"/>
    </source>
</evidence>
<evidence type="ECO:0000256" key="5">
    <source>
        <dbReference type="SAM" id="MobiDB-lite"/>
    </source>
</evidence>
<keyword evidence="3" id="KW-0731">Sigma factor</keyword>
<sequence>MPVVRPIDRWFIEEVLPFERDLLDAAARWSDSADEARDLVQEVLTRMLSTEGWQAITNPKTYMLRMIRNMVIDRVRRAKVVEFRHLVDHDDFDVADDAPDQHRVTADRQMLAEVAEAVEALPERCRIVFERCRVEGHSPKDIAAELGLSLSTLEKRLARAIHLLALALEPRRGDPYETSGREPETRRRLRLPN</sequence>
<dbReference type="AlphaFoldDB" id="A0A7W6NXS5"/>
<evidence type="ECO:0000313" key="9">
    <source>
        <dbReference type="Proteomes" id="UP000557392"/>
    </source>
</evidence>
<evidence type="ECO:0000259" key="7">
    <source>
        <dbReference type="Pfam" id="PF08281"/>
    </source>
</evidence>
<comment type="caution">
    <text evidence="8">The sequence shown here is derived from an EMBL/GenBank/DDBJ whole genome shotgun (WGS) entry which is preliminary data.</text>
</comment>
<dbReference type="InterPro" id="IPR036388">
    <property type="entry name" value="WH-like_DNA-bd_sf"/>
</dbReference>
<keyword evidence="4" id="KW-0804">Transcription</keyword>
<dbReference type="EMBL" id="JACIEH010000003">
    <property type="protein sequence ID" value="MBB4100474.1"/>
    <property type="molecule type" value="Genomic_DNA"/>
</dbReference>
<reference evidence="8 9" key="1">
    <citation type="submission" date="2020-08" db="EMBL/GenBank/DDBJ databases">
        <title>Genomic Encyclopedia of Type Strains, Phase IV (KMG-IV): sequencing the most valuable type-strain genomes for metagenomic binning, comparative biology and taxonomic classification.</title>
        <authorList>
            <person name="Goeker M."/>
        </authorList>
    </citation>
    <scope>NUCLEOTIDE SEQUENCE [LARGE SCALE GENOMIC DNA]</scope>
    <source>
        <strain evidence="8 9">DSM 101806</strain>
    </source>
</reference>
<dbReference type="InterPro" id="IPR013325">
    <property type="entry name" value="RNA_pol_sigma_r2"/>
</dbReference>
<dbReference type="SUPFAM" id="SSF88946">
    <property type="entry name" value="Sigma2 domain of RNA polymerase sigma factors"/>
    <property type="match status" value="1"/>
</dbReference>
<organism evidence="8 9">
    <name type="scientific">Sphingomonas kyeonggiensis</name>
    <dbReference type="NCBI Taxonomy" id="1268553"/>
    <lineage>
        <taxon>Bacteria</taxon>
        <taxon>Pseudomonadati</taxon>
        <taxon>Pseudomonadota</taxon>
        <taxon>Alphaproteobacteria</taxon>
        <taxon>Sphingomonadales</taxon>
        <taxon>Sphingomonadaceae</taxon>
        <taxon>Sphingomonas</taxon>
    </lineage>
</organism>
<dbReference type="PANTHER" id="PTHR43133">
    <property type="entry name" value="RNA POLYMERASE ECF-TYPE SIGMA FACTO"/>
    <property type="match status" value="1"/>
</dbReference>